<protein>
    <recommendedName>
        <fullName evidence="4">Phytanoyl-CoA dioxygenase</fullName>
    </recommendedName>
</protein>
<dbReference type="AlphaFoldDB" id="A0A812YMF2"/>
<dbReference type="InterPro" id="IPR008775">
    <property type="entry name" value="Phytyl_CoA_dOase-like"/>
</dbReference>
<evidence type="ECO:0000313" key="3">
    <source>
        <dbReference type="Proteomes" id="UP000601435"/>
    </source>
</evidence>
<dbReference type="OrthoDB" id="445007at2759"/>
<name>A0A812YMF2_9DINO</name>
<dbReference type="SUPFAM" id="SSF51197">
    <property type="entry name" value="Clavaminate synthase-like"/>
    <property type="match status" value="1"/>
</dbReference>
<organism evidence="2 3">
    <name type="scientific">Symbiodinium necroappetens</name>
    <dbReference type="NCBI Taxonomy" id="1628268"/>
    <lineage>
        <taxon>Eukaryota</taxon>
        <taxon>Sar</taxon>
        <taxon>Alveolata</taxon>
        <taxon>Dinophyceae</taxon>
        <taxon>Suessiales</taxon>
        <taxon>Symbiodiniaceae</taxon>
        <taxon>Symbiodinium</taxon>
    </lineage>
</organism>
<dbReference type="Proteomes" id="UP000601435">
    <property type="component" value="Unassembled WGS sequence"/>
</dbReference>
<reference evidence="2" key="1">
    <citation type="submission" date="2021-02" db="EMBL/GenBank/DDBJ databases">
        <authorList>
            <person name="Dougan E. K."/>
            <person name="Rhodes N."/>
            <person name="Thang M."/>
            <person name="Chan C."/>
        </authorList>
    </citation>
    <scope>NUCLEOTIDE SEQUENCE</scope>
</reference>
<feature type="non-terminal residue" evidence="2">
    <location>
        <position position="328"/>
    </location>
</feature>
<dbReference type="Pfam" id="PF05721">
    <property type="entry name" value="PhyH"/>
    <property type="match status" value="1"/>
</dbReference>
<sequence>APEVPLPAGVVEGQVGQRLAVSEEQIQQFEEDGVIMIKGGMKDWVPFLRGITEDQIEKPHLWSLVGRMSGMYDYIQRNMWMTNNGFRDFLYYSPLGHIVSQLARTEEVRCSTDMLLVNPNRGFGWHQDNQNGPIEFDDAIRWWVAMDACGQDGIGAPEYLLGSHRNKSVSSDAVFVKLEDGDLSTYPRSTRYTPEPGDLIIWNARTIHRIVAPPGQKWVDGTQRRAIGGTMAKAGAKYINKGGASGISDLAGHTQKNGEELGGARNARMHPGPYFPRIFPERVPEEEAVRAANGIIGRSPQKIVNLGVTLASNASKYVSFTKVVGKKD</sequence>
<dbReference type="PANTHER" id="PTHR20883">
    <property type="entry name" value="PHYTANOYL-COA DIOXYGENASE DOMAIN CONTAINING 1"/>
    <property type="match status" value="1"/>
</dbReference>
<keyword evidence="3" id="KW-1185">Reference proteome</keyword>
<dbReference type="EMBL" id="CAJNJA010042363">
    <property type="protein sequence ID" value="CAE7783273.1"/>
    <property type="molecule type" value="Genomic_DNA"/>
</dbReference>
<dbReference type="Gene3D" id="2.60.120.620">
    <property type="entry name" value="q2cbj1_9rhob like domain"/>
    <property type="match status" value="1"/>
</dbReference>
<gene>
    <name evidence="2" type="ORF">SNEC2469_LOCUS22966</name>
</gene>
<dbReference type="PANTHER" id="PTHR20883:SF49">
    <property type="entry name" value="PHYTANOYL-COA DIOXYGENASE"/>
    <property type="match status" value="1"/>
</dbReference>
<evidence type="ECO:0000256" key="1">
    <source>
        <dbReference type="ARBA" id="ARBA00001962"/>
    </source>
</evidence>
<accession>A0A812YMF2</accession>
<evidence type="ECO:0008006" key="4">
    <source>
        <dbReference type="Google" id="ProtNLM"/>
    </source>
</evidence>
<evidence type="ECO:0000313" key="2">
    <source>
        <dbReference type="EMBL" id="CAE7783273.1"/>
    </source>
</evidence>
<proteinExistence type="predicted"/>
<comment type="caution">
    <text evidence="2">The sequence shown here is derived from an EMBL/GenBank/DDBJ whole genome shotgun (WGS) entry which is preliminary data.</text>
</comment>
<comment type="cofactor">
    <cofactor evidence="1">
        <name>Fe cation</name>
        <dbReference type="ChEBI" id="CHEBI:24875"/>
    </cofactor>
</comment>